<dbReference type="GO" id="GO:0006260">
    <property type="term" value="P:DNA replication"/>
    <property type="evidence" value="ECO:0007669"/>
    <property type="project" value="InterPro"/>
</dbReference>
<keyword evidence="2" id="KW-0547">Nucleotide-binding</keyword>
<evidence type="ECO:0000259" key="1">
    <source>
        <dbReference type="PROSITE" id="PS51199"/>
    </source>
</evidence>
<dbReference type="PANTHER" id="PTHR30153">
    <property type="entry name" value="REPLICATIVE DNA HELICASE DNAB"/>
    <property type="match status" value="1"/>
</dbReference>
<evidence type="ECO:0000313" key="3">
    <source>
        <dbReference type="Proteomes" id="UP000030157"/>
    </source>
</evidence>
<reference evidence="2" key="1">
    <citation type="submission" date="2014-05" db="EMBL/GenBank/DDBJ databases">
        <title>Complete genome sequence of Enterococcus faecalis bacteriophage ECP3.</title>
        <authorList>
            <person name="Kang H.-Y."/>
            <person name="Kim S."/>
            <person name="Kim J."/>
        </authorList>
    </citation>
    <scope>NUCLEOTIDE SEQUENCE [LARGE SCALE GENOMIC DNA]</scope>
    <source>
        <strain evidence="2">ECP3</strain>
    </source>
</reference>
<dbReference type="GO" id="GO:0003678">
    <property type="term" value="F:DNA helicase activity"/>
    <property type="evidence" value="ECO:0007669"/>
    <property type="project" value="InterPro"/>
</dbReference>
<dbReference type="PROSITE" id="PS51199">
    <property type="entry name" value="SF4_HELICASE"/>
    <property type="match status" value="1"/>
</dbReference>
<organism evidence="2 3">
    <name type="scientific">Enterococcus phage ECP3</name>
    <dbReference type="NCBI Taxonomy" id="1498168"/>
    <lineage>
        <taxon>Viruses</taxon>
        <taxon>Duplodnaviria</taxon>
        <taxon>Heunggongvirae</taxon>
        <taxon>Uroviricota</taxon>
        <taxon>Caudoviricetes</taxon>
        <taxon>Herelleviridae</taxon>
        <taxon>Brockvirinae</taxon>
        <taxon>Kochikohdavirus</taxon>
        <taxon>Kochikohdavirus ECP3</taxon>
    </lineage>
</organism>
<dbReference type="SUPFAM" id="SSF52540">
    <property type="entry name" value="P-loop containing nucleoside triphosphate hydrolases"/>
    <property type="match status" value="1"/>
</dbReference>
<accession>A0A096XSY4</accession>
<feature type="domain" description="SF4 helicase" evidence="1">
    <location>
        <begin position="170"/>
        <end position="444"/>
    </location>
</feature>
<dbReference type="GO" id="GO:0005524">
    <property type="term" value="F:ATP binding"/>
    <property type="evidence" value="ECO:0007669"/>
    <property type="project" value="InterPro"/>
</dbReference>
<dbReference type="GeneID" id="24628115"/>
<dbReference type="EMBL" id="KJ801817">
    <property type="protein sequence ID" value="AII28426.1"/>
    <property type="molecule type" value="Genomic_DNA"/>
</dbReference>
<dbReference type="InterPro" id="IPR007694">
    <property type="entry name" value="DNA_helicase_DnaB-like_C"/>
</dbReference>
<keyword evidence="2" id="KW-0067">ATP-binding</keyword>
<dbReference type="PANTHER" id="PTHR30153:SF2">
    <property type="entry name" value="REPLICATIVE DNA HELICASE"/>
    <property type="match status" value="1"/>
</dbReference>
<evidence type="ECO:0000313" key="2">
    <source>
        <dbReference type="EMBL" id="AII28426.1"/>
    </source>
</evidence>
<dbReference type="RefSeq" id="YP_009147067.1">
    <property type="nucleotide sequence ID" value="NC_027335.2"/>
</dbReference>
<name>A0A096XSY4_9CAUD</name>
<dbReference type="Gene3D" id="3.40.50.300">
    <property type="entry name" value="P-loop containing nucleotide triphosphate hydrolases"/>
    <property type="match status" value="1"/>
</dbReference>
<sequence>MSQIQKQVIYRALSEPFFAKEILSKIPMDEFKDSGYEMIVSTINLYYRTHDESLEEQSLLTLVEDKMLKQNKSLEAQNKVFEVVSDLYELENEDVDSEVISENIQNYVRKVLTREAIMKSVTNEGTLGSDSNIQQLMDDLRDILTIETAGNNSELLDFFDDVDKKMELLANLQQNKYPTGFTAIDAISDGGLARGEVGMVVAPTGGGKTTWAVNQARNYVVRGLNVLYVPLEEKVDRMIVRFEQLLSQQSKKNILVDGELNKDLYTQIQQAYGAGKEQMNWGNLWIRKYKPQELTPSGLSQLISDVMIRKGQQIDVVIIDYPDLMKNPHASGSNGESDAGGKLYEDIRAIAQEYDFVCWTLSQLNRASYGQDIKNAGAIEGSKRKMNAVELIFTLNQTSEEFSNGYLRAYVDKLRNNSGIAYDKMLYFKVLPETMTIRDETPEERAEHEALLADNAMNRASSHSDENNYTANDVNKKISNLNNTLSGGWN</sequence>
<keyword evidence="2" id="KW-0347">Helicase</keyword>
<keyword evidence="3" id="KW-1185">Reference proteome</keyword>
<protein>
    <submittedName>
        <fullName evidence="2">Helicase</fullName>
    </submittedName>
</protein>
<dbReference type="InterPro" id="IPR027417">
    <property type="entry name" value="P-loop_NTPase"/>
</dbReference>
<keyword evidence="2" id="KW-0378">Hydrolase</keyword>
<proteinExistence type="predicted"/>
<dbReference type="Proteomes" id="UP000030157">
    <property type="component" value="Segment"/>
</dbReference>
<dbReference type="Pfam" id="PF03796">
    <property type="entry name" value="DnaB_C"/>
    <property type="match status" value="1"/>
</dbReference>